<keyword evidence="1" id="KW-0472">Membrane</keyword>
<sequence>MIALPDDSSFSVRAGQEIMLIGVHSLHLEKNTVYYIALVNHATERWVTLSQRDVLRRLARINSAAAQGLVNLFVLATLGAGVIVLMLINRSMHINYAAPINQHVQQIAQWSLQQT</sequence>
<dbReference type="KEGG" id="ccah:DWG20_03320"/>
<proteinExistence type="predicted"/>
<keyword evidence="1" id="KW-1133">Transmembrane helix</keyword>
<reference evidence="2 3" key="1">
    <citation type="submission" date="2018-07" db="EMBL/GenBank/DDBJ databases">
        <title>Crenobacter cavernae sp. nov., isolated from a karst cave.</title>
        <authorList>
            <person name="Zhu H."/>
        </authorList>
    </citation>
    <scope>NUCLEOTIDE SEQUENCE [LARGE SCALE GENOMIC DNA]</scope>
    <source>
        <strain evidence="2 3">K1W11S-77</strain>
    </source>
</reference>
<gene>
    <name evidence="2" type="ORF">DWG20_03320</name>
</gene>
<evidence type="ECO:0000313" key="2">
    <source>
        <dbReference type="EMBL" id="AXK38533.1"/>
    </source>
</evidence>
<protein>
    <submittedName>
        <fullName evidence="2">Uncharacterized protein</fullName>
    </submittedName>
</protein>
<organism evidence="2 3">
    <name type="scientific">Crenobacter cavernae</name>
    <dbReference type="NCBI Taxonomy" id="2290923"/>
    <lineage>
        <taxon>Bacteria</taxon>
        <taxon>Pseudomonadati</taxon>
        <taxon>Pseudomonadota</taxon>
        <taxon>Betaproteobacteria</taxon>
        <taxon>Neisseriales</taxon>
        <taxon>Neisseriaceae</taxon>
        <taxon>Crenobacter</taxon>
    </lineage>
</organism>
<keyword evidence="1" id="KW-0812">Transmembrane</keyword>
<dbReference type="AlphaFoldDB" id="A0A345Y3N1"/>
<evidence type="ECO:0000313" key="3">
    <source>
        <dbReference type="Proteomes" id="UP000254537"/>
    </source>
</evidence>
<dbReference type="EMBL" id="CP031337">
    <property type="protein sequence ID" value="AXK38533.1"/>
    <property type="molecule type" value="Genomic_DNA"/>
</dbReference>
<evidence type="ECO:0000256" key="1">
    <source>
        <dbReference type="SAM" id="Phobius"/>
    </source>
</evidence>
<accession>A0A345Y3N1</accession>
<feature type="transmembrane region" description="Helical" evidence="1">
    <location>
        <begin position="64"/>
        <end position="88"/>
    </location>
</feature>
<dbReference type="Proteomes" id="UP000254537">
    <property type="component" value="Chromosome"/>
</dbReference>
<name>A0A345Y3N1_9NEIS</name>